<dbReference type="InterPro" id="IPR001851">
    <property type="entry name" value="ABC_transp_permease"/>
</dbReference>
<dbReference type="InterPro" id="IPR051120">
    <property type="entry name" value="ABC_AA/LPS_Transport"/>
</dbReference>
<dbReference type="InterPro" id="IPR043428">
    <property type="entry name" value="LivM-like"/>
</dbReference>
<evidence type="ECO:0000256" key="5">
    <source>
        <dbReference type="ARBA" id="ARBA00022741"/>
    </source>
</evidence>
<feature type="transmembrane region" description="Helical" evidence="10">
    <location>
        <begin position="207"/>
        <end position="225"/>
    </location>
</feature>
<feature type="transmembrane region" description="Helical" evidence="10">
    <location>
        <begin position="86"/>
        <end position="104"/>
    </location>
</feature>
<evidence type="ECO:0000256" key="8">
    <source>
        <dbReference type="ARBA" id="ARBA00023136"/>
    </source>
</evidence>
<keyword evidence="14" id="KW-1185">Reference proteome</keyword>
<dbReference type="Pfam" id="PF00005">
    <property type="entry name" value="ABC_tran"/>
    <property type="match status" value="1"/>
</dbReference>
<dbReference type="Proteomes" id="UP000274097">
    <property type="component" value="Unassembled WGS sequence"/>
</dbReference>
<reference evidence="12 15" key="1">
    <citation type="submission" date="2018-09" db="EMBL/GenBank/DDBJ databases">
        <title>Roseomonas sp. nov., isolated from feces of Tibetan antelopes in the Qinghai-Tibet plateau, China.</title>
        <authorList>
            <person name="Tian Z."/>
        </authorList>
    </citation>
    <scope>NUCLEOTIDE SEQUENCE [LARGE SCALE GENOMIC DNA]</scope>
    <source>
        <strain evidence="13 14">Z23</strain>
        <strain evidence="12 15">Z24</strain>
    </source>
</reference>
<feature type="domain" description="ABC transporter" evidence="11">
    <location>
        <begin position="349"/>
        <end position="594"/>
    </location>
</feature>
<dbReference type="RefSeq" id="WP_120638110.1">
    <property type="nucleotide sequence ID" value="NZ_RAQU01000045.1"/>
</dbReference>
<name>A0A3A9JII9_9PROT</name>
<dbReference type="InterPro" id="IPR032823">
    <property type="entry name" value="BCA_ABC_TP_C"/>
</dbReference>
<comment type="caution">
    <text evidence="12">The sequence shown here is derived from an EMBL/GenBank/DDBJ whole genome shotgun (WGS) entry which is preliminary data.</text>
</comment>
<sequence>MAPMHRMAAGAALAIAILAPLLPGFPPFWVTLLSYIGLSGLVALGLVVLVGVAGLTSFGQAMFVGFGAYTTAILTTRYGLSPWLTLPVALLVSGGLAWAIGAVTLRLKGHYLAIATIAWNVSFFYLVGNLDFFHRNDGISGIPPITLAGIDFGDTRNFYFLVLACVVLAILLTRNLLNSRPGRAVRALRGGALAAESFGVNTFQARILAFVYAGVLAGLSGWLYAHLQRAVNPSPFGINMSIDYLLMAVAGGVHNIGGAFLGAAIVTLLRDQLQTLLPSLLHAQGNFEIIVFGALLILLLQFSPRGIWPHLAKLAGRLLPQGEKPAVPEPSEAQVLPPRPQPERGAEILRATALRKQFGGLVAVNDVGFHLAAGEVVGLIGPNGAGKSTTFNLLTGVLSATRGSVSFLGEEICGRAARHIATRGVARTFQHVKLVHGMTVLDNVALGAHLRAASGPLRAALKLDRAEEARIFALAWQQLHRVGLAHCAHLVADELSLGQQRLVEIARALCLDPVLLLLDEPAAGLRHLEKAALAKLLDRLRAEGMTILLVEHDMDFVMNLTDRLVVMNFGAELAQGRPKEIQGNPAVIDAYLGSAA</sequence>
<keyword evidence="7 10" id="KW-1133">Transmembrane helix</keyword>
<evidence type="ECO:0000256" key="1">
    <source>
        <dbReference type="ARBA" id="ARBA00004651"/>
    </source>
</evidence>
<dbReference type="InterPro" id="IPR003439">
    <property type="entry name" value="ABC_transporter-like_ATP-bd"/>
</dbReference>
<dbReference type="PROSITE" id="PS50893">
    <property type="entry name" value="ABC_TRANSPORTER_2"/>
    <property type="match status" value="1"/>
</dbReference>
<feature type="transmembrane region" description="Helical" evidence="10">
    <location>
        <begin position="34"/>
        <end position="55"/>
    </location>
</feature>
<organism evidence="12 15">
    <name type="scientific">Teichococcus wenyumeiae</name>
    <dbReference type="NCBI Taxonomy" id="2478470"/>
    <lineage>
        <taxon>Bacteria</taxon>
        <taxon>Pseudomonadati</taxon>
        <taxon>Pseudomonadota</taxon>
        <taxon>Alphaproteobacteria</taxon>
        <taxon>Acetobacterales</taxon>
        <taxon>Roseomonadaceae</taxon>
        <taxon>Roseomonas</taxon>
    </lineage>
</organism>
<dbReference type="GO" id="GO:0005524">
    <property type="term" value="F:ATP binding"/>
    <property type="evidence" value="ECO:0007669"/>
    <property type="project" value="UniProtKB-KW"/>
</dbReference>
<dbReference type="PANTHER" id="PTHR45772:SF2">
    <property type="entry name" value="ABC TRANSPORTER ATP-BINDING PROTEIN"/>
    <property type="match status" value="1"/>
</dbReference>
<dbReference type="InterPro" id="IPR027417">
    <property type="entry name" value="P-loop_NTPase"/>
</dbReference>
<evidence type="ECO:0000256" key="6">
    <source>
        <dbReference type="ARBA" id="ARBA00022840"/>
    </source>
</evidence>
<dbReference type="Pfam" id="PF02653">
    <property type="entry name" value="BPD_transp_2"/>
    <property type="match status" value="1"/>
</dbReference>
<dbReference type="PANTHER" id="PTHR45772">
    <property type="entry name" value="CONSERVED COMPONENT OF ABC TRANSPORTER FOR NATURAL AMINO ACIDS-RELATED"/>
    <property type="match status" value="1"/>
</dbReference>
<keyword evidence="3" id="KW-1003">Cell membrane</keyword>
<evidence type="ECO:0000256" key="9">
    <source>
        <dbReference type="SAM" id="MobiDB-lite"/>
    </source>
</evidence>
<evidence type="ECO:0000313" key="13">
    <source>
        <dbReference type="EMBL" id="RMI24821.1"/>
    </source>
</evidence>
<dbReference type="FunFam" id="3.40.50.300:FF:000421">
    <property type="entry name" value="Branched-chain amino acid ABC transporter ATP-binding protein"/>
    <property type="match status" value="1"/>
</dbReference>
<evidence type="ECO:0000259" key="11">
    <source>
        <dbReference type="PROSITE" id="PS50893"/>
    </source>
</evidence>
<protein>
    <submittedName>
        <fullName evidence="12">ATP-binding cassette domain-containing protein</fullName>
    </submittedName>
</protein>
<feature type="transmembrane region" description="Helical" evidence="10">
    <location>
        <begin position="289"/>
        <end position="308"/>
    </location>
</feature>
<dbReference type="InterPro" id="IPR017871">
    <property type="entry name" value="ABC_transporter-like_CS"/>
</dbReference>
<feature type="region of interest" description="Disordered" evidence="9">
    <location>
        <begin position="323"/>
        <end position="342"/>
    </location>
</feature>
<accession>A0A3A9JII9</accession>
<dbReference type="Pfam" id="PF12399">
    <property type="entry name" value="BCA_ABC_TP_C"/>
    <property type="match status" value="1"/>
</dbReference>
<dbReference type="EMBL" id="RFLX01000007">
    <property type="protein sequence ID" value="RMI24821.1"/>
    <property type="molecule type" value="Genomic_DNA"/>
</dbReference>
<keyword evidence="8 10" id="KW-0472">Membrane</keyword>
<evidence type="ECO:0000313" key="14">
    <source>
        <dbReference type="Proteomes" id="UP000274097"/>
    </source>
</evidence>
<dbReference type="SMART" id="SM00382">
    <property type="entry name" value="AAA"/>
    <property type="match status" value="1"/>
</dbReference>
<evidence type="ECO:0000256" key="2">
    <source>
        <dbReference type="ARBA" id="ARBA00022448"/>
    </source>
</evidence>
<gene>
    <name evidence="12" type="ORF">D6Z83_09645</name>
    <name evidence="13" type="ORF">EBE87_11800</name>
</gene>
<evidence type="ECO:0000256" key="4">
    <source>
        <dbReference type="ARBA" id="ARBA00022692"/>
    </source>
</evidence>
<comment type="subcellular location">
    <subcellularLocation>
        <location evidence="1">Cell membrane</location>
        <topology evidence="1">Multi-pass membrane protein</topology>
    </subcellularLocation>
</comment>
<dbReference type="GO" id="GO:0016887">
    <property type="term" value="F:ATP hydrolysis activity"/>
    <property type="evidence" value="ECO:0007669"/>
    <property type="project" value="InterPro"/>
</dbReference>
<dbReference type="Gene3D" id="3.40.50.300">
    <property type="entry name" value="P-loop containing nucleotide triphosphate hydrolases"/>
    <property type="match status" value="1"/>
</dbReference>
<proteinExistence type="predicted"/>
<feature type="transmembrane region" description="Helical" evidence="10">
    <location>
        <begin position="245"/>
        <end position="269"/>
    </location>
</feature>
<evidence type="ECO:0000256" key="3">
    <source>
        <dbReference type="ARBA" id="ARBA00022475"/>
    </source>
</evidence>
<dbReference type="Proteomes" id="UP000278036">
    <property type="component" value="Unassembled WGS sequence"/>
</dbReference>
<feature type="transmembrane region" description="Helical" evidence="10">
    <location>
        <begin position="62"/>
        <end position="80"/>
    </location>
</feature>
<dbReference type="GO" id="GO:0015658">
    <property type="term" value="F:branched-chain amino acid transmembrane transporter activity"/>
    <property type="evidence" value="ECO:0007669"/>
    <property type="project" value="InterPro"/>
</dbReference>
<feature type="transmembrane region" description="Helical" evidence="10">
    <location>
        <begin position="111"/>
        <end position="128"/>
    </location>
</feature>
<dbReference type="AlphaFoldDB" id="A0A3A9JII9"/>
<dbReference type="CDD" id="cd03219">
    <property type="entry name" value="ABC_Mj1267_LivG_branched"/>
    <property type="match status" value="1"/>
</dbReference>
<evidence type="ECO:0000256" key="7">
    <source>
        <dbReference type="ARBA" id="ARBA00022989"/>
    </source>
</evidence>
<keyword evidence="4 10" id="KW-0812">Transmembrane</keyword>
<dbReference type="CDD" id="cd06581">
    <property type="entry name" value="TM_PBP1_LivM_like"/>
    <property type="match status" value="1"/>
</dbReference>
<evidence type="ECO:0000313" key="15">
    <source>
        <dbReference type="Proteomes" id="UP000278036"/>
    </source>
</evidence>
<dbReference type="PROSITE" id="PS00211">
    <property type="entry name" value="ABC_TRANSPORTER_1"/>
    <property type="match status" value="1"/>
</dbReference>
<keyword evidence="5" id="KW-0547">Nucleotide-binding</keyword>
<keyword evidence="6 12" id="KW-0067">ATP-binding</keyword>
<dbReference type="InParanoid" id="A0A3A9JII9"/>
<keyword evidence="2" id="KW-0813">Transport</keyword>
<dbReference type="EMBL" id="RAQU01000045">
    <property type="protein sequence ID" value="RKK04375.1"/>
    <property type="molecule type" value="Genomic_DNA"/>
</dbReference>
<evidence type="ECO:0000256" key="10">
    <source>
        <dbReference type="SAM" id="Phobius"/>
    </source>
</evidence>
<dbReference type="OrthoDB" id="9805029at2"/>
<feature type="transmembrane region" description="Helical" evidence="10">
    <location>
        <begin position="158"/>
        <end position="177"/>
    </location>
</feature>
<dbReference type="SUPFAM" id="SSF52540">
    <property type="entry name" value="P-loop containing nucleoside triphosphate hydrolases"/>
    <property type="match status" value="1"/>
</dbReference>
<dbReference type="InterPro" id="IPR003593">
    <property type="entry name" value="AAA+_ATPase"/>
</dbReference>
<dbReference type="GO" id="GO:0005886">
    <property type="term" value="C:plasma membrane"/>
    <property type="evidence" value="ECO:0007669"/>
    <property type="project" value="UniProtKB-SubCell"/>
</dbReference>
<evidence type="ECO:0000313" key="12">
    <source>
        <dbReference type="EMBL" id="RKK04375.1"/>
    </source>
</evidence>